<dbReference type="PATRIC" id="fig|587753.9.peg.2282"/>
<comment type="caution">
    <text evidence="2">The sequence shown here is derived from an EMBL/GenBank/DDBJ whole genome shotgun (WGS) entry which is preliminary data.</text>
</comment>
<name>A0A0A6DF63_9PSED</name>
<keyword evidence="1" id="KW-0732">Signal</keyword>
<reference evidence="2 3" key="1">
    <citation type="submission" date="2014-10" db="EMBL/GenBank/DDBJ databases">
        <title>Draft genome sequence of Pseudomonas chlororaphis EA105.</title>
        <authorList>
            <person name="McCully L.M."/>
            <person name="Bitzer A.S."/>
            <person name="Spence C."/>
            <person name="Bais H."/>
            <person name="Silby M.W."/>
        </authorList>
    </citation>
    <scope>NUCLEOTIDE SEQUENCE [LARGE SCALE GENOMIC DNA]</scope>
    <source>
        <strain evidence="2 3">EA105</strain>
    </source>
</reference>
<gene>
    <name evidence="2" type="ORF">NZ35_05440</name>
</gene>
<dbReference type="GO" id="GO:0005576">
    <property type="term" value="C:extracellular region"/>
    <property type="evidence" value="ECO:0007669"/>
    <property type="project" value="TreeGrafter"/>
</dbReference>
<dbReference type="InterPro" id="IPR052755">
    <property type="entry name" value="Lysozyme_Inhibitor_LprI"/>
</dbReference>
<evidence type="ECO:0000313" key="2">
    <source>
        <dbReference type="EMBL" id="KHA74518.1"/>
    </source>
</evidence>
<dbReference type="PANTHER" id="PTHR37549:SF1">
    <property type="entry name" value="LIPOPROTEIN LPRI"/>
    <property type="match status" value="1"/>
</dbReference>
<evidence type="ECO:0008006" key="4">
    <source>
        <dbReference type="Google" id="ProtNLM"/>
    </source>
</evidence>
<dbReference type="PANTHER" id="PTHR37549">
    <property type="entry name" value="LIPOPROTEIN LPRI"/>
    <property type="match status" value="1"/>
</dbReference>
<proteinExistence type="predicted"/>
<organism evidence="2 3">
    <name type="scientific">Pseudomonas chlororaphis</name>
    <dbReference type="NCBI Taxonomy" id="587753"/>
    <lineage>
        <taxon>Bacteria</taxon>
        <taxon>Pseudomonadati</taxon>
        <taxon>Pseudomonadota</taxon>
        <taxon>Gammaproteobacteria</taxon>
        <taxon>Pseudomonadales</taxon>
        <taxon>Pseudomonadaceae</taxon>
        <taxon>Pseudomonas</taxon>
    </lineage>
</organism>
<evidence type="ECO:0000313" key="3">
    <source>
        <dbReference type="Proteomes" id="UP000030564"/>
    </source>
</evidence>
<dbReference type="OrthoDB" id="5957809at2"/>
<evidence type="ECO:0000256" key="1">
    <source>
        <dbReference type="SAM" id="SignalP"/>
    </source>
</evidence>
<feature type="signal peptide" evidence="1">
    <location>
        <begin position="1"/>
        <end position="28"/>
    </location>
</feature>
<sequence>MADSMKNIYLLPCFLSLTFLLFSSVAFSASFDCGKASTEVERKICSSPSLSALDEKLSEVFKPIKNRRALQIIESDWLESERNSCESVECLEEAYVQQISFLTPVSIAPRPTQKDIKLMLGDKPYTQFERSWKVIDLAWLPNEKGAVERFLISAETISGMLHVIVFEGHFDAAMIAYRGNLYEYVDRNDRPVLHTIAKDIGFDGALSLGSNDEGKRFAGIFDGAFYYRQQLSKNQLRGMVYKLGSKSPPLESSLLFQQWPNTAENAVSGLTFGWGGEYGKLQAYYSHTSGYETIAQAGRPEAGWNIYAPIWSKSRPTFYFKNGDETIWRANVADKTLTKIAKASDEGIIQNPTPVDINGREAVVYLNGSTLKMAISLEE</sequence>
<dbReference type="AlphaFoldDB" id="A0A0A6DF63"/>
<dbReference type="Proteomes" id="UP000030564">
    <property type="component" value="Unassembled WGS sequence"/>
</dbReference>
<dbReference type="EMBL" id="JSFK01000002">
    <property type="protein sequence ID" value="KHA74518.1"/>
    <property type="molecule type" value="Genomic_DNA"/>
</dbReference>
<accession>A0A0A6DF63</accession>
<feature type="chain" id="PRO_5002013522" description="Lipoprotein" evidence="1">
    <location>
        <begin position="29"/>
        <end position="379"/>
    </location>
</feature>
<protein>
    <recommendedName>
        <fullName evidence="4">Lipoprotein</fullName>
    </recommendedName>
</protein>